<dbReference type="PRINTS" id="PR00598">
    <property type="entry name" value="HTHMARR"/>
</dbReference>
<dbReference type="Gene3D" id="1.10.10.10">
    <property type="entry name" value="Winged helix-like DNA-binding domain superfamily/Winged helix DNA-binding domain"/>
    <property type="match status" value="1"/>
</dbReference>
<dbReference type="GO" id="GO:0006950">
    <property type="term" value="P:response to stress"/>
    <property type="evidence" value="ECO:0007669"/>
    <property type="project" value="TreeGrafter"/>
</dbReference>
<dbReference type="Pfam" id="PF12802">
    <property type="entry name" value="MarR_2"/>
    <property type="match status" value="1"/>
</dbReference>
<dbReference type="InterPro" id="IPR000835">
    <property type="entry name" value="HTH_MarR-typ"/>
</dbReference>
<organism evidence="2 3">
    <name type="scientific">Microlunatus sagamiharensis</name>
    <dbReference type="NCBI Taxonomy" id="546874"/>
    <lineage>
        <taxon>Bacteria</taxon>
        <taxon>Bacillati</taxon>
        <taxon>Actinomycetota</taxon>
        <taxon>Actinomycetes</taxon>
        <taxon>Propionibacteriales</taxon>
        <taxon>Propionibacteriaceae</taxon>
        <taxon>Microlunatus</taxon>
    </lineage>
</organism>
<keyword evidence="3" id="KW-1185">Reference proteome</keyword>
<dbReference type="SUPFAM" id="SSF46785">
    <property type="entry name" value="Winged helix' DNA-binding domain"/>
    <property type="match status" value="1"/>
</dbReference>
<dbReference type="PANTHER" id="PTHR33164">
    <property type="entry name" value="TRANSCRIPTIONAL REGULATOR, MARR FAMILY"/>
    <property type="match status" value="1"/>
</dbReference>
<dbReference type="STRING" id="546874.SAMN04488544_2384"/>
<dbReference type="PROSITE" id="PS50995">
    <property type="entry name" value="HTH_MARR_2"/>
    <property type="match status" value="1"/>
</dbReference>
<gene>
    <name evidence="2" type="ORF">SAMN04488544_2384</name>
</gene>
<dbReference type="InterPro" id="IPR039422">
    <property type="entry name" value="MarR/SlyA-like"/>
</dbReference>
<dbReference type="InterPro" id="IPR036388">
    <property type="entry name" value="WH-like_DNA-bd_sf"/>
</dbReference>
<dbReference type="GO" id="GO:0003700">
    <property type="term" value="F:DNA-binding transcription factor activity"/>
    <property type="evidence" value="ECO:0007669"/>
    <property type="project" value="InterPro"/>
</dbReference>
<feature type="domain" description="HTH marR-type" evidence="1">
    <location>
        <begin position="1"/>
        <end position="129"/>
    </location>
</feature>
<protein>
    <submittedName>
        <fullName evidence="2">DNA-binding transcriptional regulator, MarR family</fullName>
    </submittedName>
</protein>
<dbReference type="Proteomes" id="UP000198825">
    <property type="component" value="Chromosome I"/>
</dbReference>
<dbReference type="InterPro" id="IPR036390">
    <property type="entry name" value="WH_DNA-bd_sf"/>
</dbReference>
<dbReference type="AlphaFoldDB" id="A0A1H2MQ03"/>
<dbReference type="EMBL" id="LT629799">
    <property type="protein sequence ID" value="SDU94576.1"/>
    <property type="molecule type" value="Genomic_DNA"/>
</dbReference>
<proteinExistence type="predicted"/>
<evidence type="ECO:0000313" key="2">
    <source>
        <dbReference type="EMBL" id="SDU94576.1"/>
    </source>
</evidence>
<dbReference type="GO" id="GO:0003677">
    <property type="term" value="F:DNA binding"/>
    <property type="evidence" value="ECO:0007669"/>
    <property type="project" value="UniProtKB-KW"/>
</dbReference>
<name>A0A1H2MQ03_9ACTN</name>
<dbReference type="PANTHER" id="PTHR33164:SF43">
    <property type="entry name" value="HTH-TYPE TRANSCRIPTIONAL REPRESSOR YETL"/>
    <property type="match status" value="1"/>
</dbReference>
<sequence length="152" mass="16660">MGTAVRNLRSLILAGEYYRQAVSEAIGLGTTETQALSYLAVHGESGQSLLARDLGLTSSASTSLVDRLERQGVAERVRHPHDRRRLIVRLTDRGRAVVEESYAWLASTLEQVEPDELEHVSAILAFLADDLKTRTAGRQASGWRGLTHALPV</sequence>
<dbReference type="RefSeq" id="WP_091074610.1">
    <property type="nucleotide sequence ID" value="NZ_LT629799.1"/>
</dbReference>
<keyword evidence="2" id="KW-0238">DNA-binding</keyword>
<dbReference type="SMART" id="SM00347">
    <property type="entry name" value="HTH_MARR"/>
    <property type="match status" value="1"/>
</dbReference>
<accession>A0A1H2MQ03</accession>
<evidence type="ECO:0000259" key="1">
    <source>
        <dbReference type="PROSITE" id="PS50995"/>
    </source>
</evidence>
<evidence type="ECO:0000313" key="3">
    <source>
        <dbReference type="Proteomes" id="UP000198825"/>
    </source>
</evidence>
<dbReference type="OrthoDB" id="162531at2"/>
<reference evidence="3" key="1">
    <citation type="submission" date="2016-10" db="EMBL/GenBank/DDBJ databases">
        <authorList>
            <person name="Varghese N."/>
            <person name="Submissions S."/>
        </authorList>
    </citation>
    <scope>NUCLEOTIDE SEQUENCE [LARGE SCALE GENOMIC DNA]</scope>
    <source>
        <strain evidence="3">DSM 21743</strain>
    </source>
</reference>